<feature type="region of interest" description="Disordered" evidence="1">
    <location>
        <begin position="63"/>
        <end position="86"/>
    </location>
</feature>
<dbReference type="VEuPathDB" id="FungiDB:UMAG_05243"/>
<protein>
    <submittedName>
        <fullName evidence="2">Uncharacterized protein</fullName>
    </submittedName>
</protein>
<evidence type="ECO:0000313" key="3">
    <source>
        <dbReference type="Proteomes" id="UP000000561"/>
    </source>
</evidence>
<gene>
    <name evidence="2" type="ORF">UMAG_05243</name>
</gene>
<evidence type="ECO:0000313" key="2">
    <source>
        <dbReference type="EMBL" id="KIS70173.1"/>
    </source>
</evidence>
<dbReference type="AlphaFoldDB" id="A0A0D1CUR6"/>
<dbReference type="Proteomes" id="UP000000561">
    <property type="component" value="Chromosome 4"/>
</dbReference>
<proteinExistence type="predicted"/>
<keyword evidence="3" id="KW-1185">Reference proteome</keyword>
<dbReference type="InParanoid" id="A0A0D1CUR6"/>
<name>A0A0D1CUR6_MYCMD</name>
<dbReference type="KEGG" id="uma:UMAG_05243"/>
<organism evidence="2 3">
    <name type="scientific">Mycosarcoma maydis</name>
    <name type="common">Corn smut fungus</name>
    <name type="synonym">Ustilago maydis</name>
    <dbReference type="NCBI Taxonomy" id="5270"/>
    <lineage>
        <taxon>Eukaryota</taxon>
        <taxon>Fungi</taxon>
        <taxon>Dikarya</taxon>
        <taxon>Basidiomycota</taxon>
        <taxon>Ustilaginomycotina</taxon>
        <taxon>Ustilaginomycetes</taxon>
        <taxon>Ustilaginales</taxon>
        <taxon>Ustilaginaceae</taxon>
        <taxon>Mycosarcoma</taxon>
    </lineage>
</organism>
<evidence type="ECO:0000256" key="1">
    <source>
        <dbReference type="SAM" id="MobiDB-lite"/>
    </source>
</evidence>
<reference evidence="2 3" key="1">
    <citation type="journal article" date="2006" name="Nature">
        <title>Insights from the genome of the biotrophic fungal plant pathogen Ustilago maydis.</title>
        <authorList>
            <person name="Kamper J."/>
            <person name="Kahmann R."/>
            <person name="Bolker M."/>
            <person name="Ma L.J."/>
            <person name="Brefort T."/>
            <person name="Saville B.J."/>
            <person name="Banuett F."/>
            <person name="Kronstad J.W."/>
            <person name="Gold S.E."/>
            <person name="Muller O."/>
            <person name="Perlin M.H."/>
            <person name="Wosten H.A."/>
            <person name="de Vries R."/>
            <person name="Ruiz-Herrera J."/>
            <person name="Reynaga-Pena C.G."/>
            <person name="Snetselaar K."/>
            <person name="McCann M."/>
            <person name="Perez-Martin J."/>
            <person name="Feldbrugge M."/>
            <person name="Basse C.W."/>
            <person name="Steinberg G."/>
            <person name="Ibeas J.I."/>
            <person name="Holloman W."/>
            <person name="Guzman P."/>
            <person name="Farman M."/>
            <person name="Stajich J.E."/>
            <person name="Sentandreu R."/>
            <person name="Gonzalez-Prieto J.M."/>
            <person name="Kennell J.C."/>
            <person name="Molina L."/>
            <person name="Schirawski J."/>
            <person name="Mendoza-Mendoza A."/>
            <person name="Greilinger D."/>
            <person name="Munch K."/>
            <person name="Rossel N."/>
            <person name="Scherer M."/>
            <person name="Vranes M."/>
            <person name="Ladendorf O."/>
            <person name="Vincon V."/>
            <person name="Fuchs U."/>
            <person name="Sandrock B."/>
            <person name="Meng S."/>
            <person name="Ho E.C."/>
            <person name="Cahill M.J."/>
            <person name="Boyce K.J."/>
            <person name="Klose J."/>
            <person name="Klosterman S.J."/>
            <person name="Deelstra H.J."/>
            <person name="Ortiz-Castellanos L."/>
            <person name="Li W."/>
            <person name="Sanchez-Alonso P."/>
            <person name="Schreier P.H."/>
            <person name="Hauser-Hahn I."/>
            <person name="Vaupel M."/>
            <person name="Koopmann E."/>
            <person name="Friedrich G."/>
            <person name="Voss H."/>
            <person name="Schluter T."/>
            <person name="Margolis J."/>
            <person name="Platt D."/>
            <person name="Swimmer C."/>
            <person name="Gnirke A."/>
            <person name="Chen F."/>
            <person name="Vysotskaia V."/>
            <person name="Mannhaupt G."/>
            <person name="Guldener U."/>
            <person name="Munsterkotter M."/>
            <person name="Haase D."/>
            <person name="Oesterheld M."/>
            <person name="Mewes H.W."/>
            <person name="Mauceli E.W."/>
            <person name="DeCaprio D."/>
            <person name="Wade C.M."/>
            <person name="Butler J."/>
            <person name="Young S."/>
            <person name="Jaffe D.B."/>
            <person name="Calvo S."/>
            <person name="Nusbaum C."/>
            <person name="Galagan J."/>
            <person name="Birren B.W."/>
        </authorList>
    </citation>
    <scope>NUCLEOTIDE SEQUENCE [LARGE SCALE GENOMIC DNA]</scope>
    <source>
        <strain evidence="3">DSM 14603 / FGSC 9021 / UM521</strain>
    </source>
</reference>
<dbReference type="EMBL" id="CM003143">
    <property type="protein sequence ID" value="KIS70173.1"/>
    <property type="molecule type" value="Genomic_DNA"/>
</dbReference>
<accession>A0A0D1CUR6</accession>
<sequence>MSGEKSLADDLNGKGVLSALALAIVIRDGAFSLFARCEFRQGVVEVDRDRIGAVCDRRRCGDRDRESEISDGDATRHEPCHPSIDRSRVWDPGPGSLWTMVETSSQRSGVDLDLDHHHHRAPGTGHRGGFWRLDLGGAFFETKKSGKDDTLFAALHRECFKHPMYKEVCASTITLKFDDLAQALCNYQTLYSL</sequence>